<keyword evidence="2" id="KW-0614">Plasmid</keyword>
<evidence type="ECO:0000313" key="2">
    <source>
        <dbReference type="EMBL" id="UYG53957.1"/>
    </source>
</evidence>
<name>A0ABY6GHJ8_9BURK</name>
<gene>
    <name evidence="2" type="ORF">M9799_20335</name>
</gene>
<dbReference type="Pfam" id="PF10502">
    <property type="entry name" value="Peptidase_S26"/>
    <property type="match status" value="1"/>
</dbReference>
<dbReference type="Gene3D" id="2.10.109.10">
    <property type="entry name" value="Umud Fragment, subunit A"/>
    <property type="match status" value="1"/>
</dbReference>
<dbReference type="RefSeq" id="WP_231045115.1">
    <property type="nucleotide sequence ID" value="NZ_CP106883.1"/>
</dbReference>
<sequence length="187" mass="19789">MKTGKSFAIWALSLTGLVAAFAVGGRATGLRINATASAPTGLWMVKKVGIDRLGRRRLVEICPPAAPVVDWMRDRGYLAAGGCDMQVAPLLKPIQAIAGDVVRLQPGRPAVVNGRELQNTRALPFMRAYPAGEYQVGPGEVWVFSSYSDGSFDSRYFGPVPLSRVRGIATPLWVSGSTAALSSGGAQ</sequence>
<geneLocation type="plasmid" evidence="2 3">
    <name>unnamed2</name>
</geneLocation>
<accession>A0ABY6GHJ8</accession>
<protein>
    <submittedName>
        <fullName evidence="2">S26 family signal peptidase</fullName>
    </submittedName>
</protein>
<evidence type="ECO:0000259" key="1">
    <source>
        <dbReference type="Pfam" id="PF10502"/>
    </source>
</evidence>
<reference evidence="2" key="1">
    <citation type="submission" date="2022-09" db="EMBL/GenBank/DDBJ databases">
        <title>The complete genome of Acidovorax sp. 5MLIR.</title>
        <authorList>
            <person name="Liu L."/>
            <person name="Yue J."/>
            <person name="Yang F."/>
            <person name="Yuan J."/>
            <person name="Li L."/>
        </authorList>
    </citation>
    <scope>NUCLEOTIDE SEQUENCE</scope>
    <source>
        <strain evidence="2">5MLIR</strain>
        <plasmid evidence="2">unnamed2</plasmid>
    </source>
</reference>
<dbReference type="SUPFAM" id="SSF51306">
    <property type="entry name" value="LexA/Signal peptidase"/>
    <property type="match status" value="1"/>
</dbReference>
<feature type="domain" description="Peptidase S26" evidence="1">
    <location>
        <begin position="17"/>
        <end position="173"/>
    </location>
</feature>
<dbReference type="Proteomes" id="UP001162800">
    <property type="component" value="Plasmid unnamed2"/>
</dbReference>
<dbReference type="InterPro" id="IPR036286">
    <property type="entry name" value="LexA/Signal_pep-like_sf"/>
</dbReference>
<proteinExistence type="predicted"/>
<evidence type="ECO:0000313" key="3">
    <source>
        <dbReference type="Proteomes" id="UP001162800"/>
    </source>
</evidence>
<dbReference type="InterPro" id="IPR019533">
    <property type="entry name" value="Peptidase_S26"/>
</dbReference>
<keyword evidence="3" id="KW-1185">Reference proteome</keyword>
<organism evidence="2 3">
    <name type="scientific">Comamonas endophytica</name>
    <dbReference type="NCBI Taxonomy" id="2949090"/>
    <lineage>
        <taxon>Bacteria</taxon>
        <taxon>Pseudomonadati</taxon>
        <taxon>Pseudomonadota</taxon>
        <taxon>Betaproteobacteria</taxon>
        <taxon>Burkholderiales</taxon>
        <taxon>Comamonadaceae</taxon>
        <taxon>Comamonas</taxon>
    </lineage>
</organism>
<dbReference type="EMBL" id="CP106883">
    <property type="protein sequence ID" value="UYG53957.1"/>
    <property type="molecule type" value="Genomic_DNA"/>
</dbReference>